<name>A0A0U9H7U0_9BACI</name>
<dbReference type="SUPFAM" id="SSF109854">
    <property type="entry name" value="DinB/YfiT-like putative metalloenzymes"/>
    <property type="match status" value="1"/>
</dbReference>
<dbReference type="RefSeq" id="WP_058949064.1">
    <property type="nucleotide sequence ID" value="NZ_BBXV01000002.1"/>
</dbReference>
<evidence type="ECO:0000259" key="1">
    <source>
        <dbReference type="Pfam" id="PF12867"/>
    </source>
</evidence>
<dbReference type="EMBL" id="BBXV01000002">
    <property type="protein sequence ID" value="GAQ16184.1"/>
    <property type="molecule type" value="Genomic_DNA"/>
</dbReference>
<dbReference type="Gene3D" id="1.20.120.450">
    <property type="entry name" value="dinb family like domain"/>
    <property type="match status" value="1"/>
</dbReference>
<dbReference type="OrthoDB" id="2964295at2"/>
<dbReference type="InterPro" id="IPR034660">
    <property type="entry name" value="DinB/YfiT-like"/>
</dbReference>
<sequence>MYTINELYQDMEQFNEWAETLCKVEENLFFTPIAEGKWAMAEIMTHIAYWDTYILTAMLPKMEQDADIQSIDIEKLNKEAATHAKSGISQKQILQEQQQARNALLTALKAKDESFFTTTFKLNGETLDEHSGYPHNAFNYFSGFVWHDNHHRKQIENFLDEQNQSV</sequence>
<protein>
    <submittedName>
        <fullName evidence="2">DinB superfamily protein</fullName>
    </submittedName>
</protein>
<dbReference type="InterPro" id="IPR024775">
    <property type="entry name" value="DinB-like"/>
</dbReference>
<dbReference type="Proteomes" id="UP000052946">
    <property type="component" value="Unassembled WGS sequence"/>
</dbReference>
<accession>A0A0U9H7U0</accession>
<evidence type="ECO:0000313" key="3">
    <source>
        <dbReference type="Proteomes" id="UP000052946"/>
    </source>
</evidence>
<comment type="caution">
    <text evidence="2">The sequence shown here is derived from an EMBL/GenBank/DDBJ whole genome shotgun (WGS) entry which is preliminary data.</text>
</comment>
<reference evidence="3" key="1">
    <citation type="submission" date="2015-07" db="EMBL/GenBank/DDBJ databases">
        <title>Draft Genome Sequence of Oceanobacillus picturae Heshi-B3 that Was Isolated from Fermented Rice Bran with Aging Salted Mackerel, Which Was Named Heshiko as Traditional Fermented Seafood in Japan.</title>
        <authorList>
            <person name="Akuzawa S."/>
            <person name="Nakagawa J."/>
            <person name="Kanekatsu T."/>
            <person name="Kanesaki Y."/>
            <person name="Suzuki T."/>
        </authorList>
    </citation>
    <scope>NUCLEOTIDE SEQUENCE [LARGE SCALE GENOMIC DNA]</scope>
    <source>
        <strain evidence="3">Heshi-B3</strain>
    </source>
</reference>
<organism evidence="2 3">
    <name type="scientific">Oceanobacillus picturae</name>
    <dbReference type="NCBI Taxonomy" id="171693"/>
    <lineage>
        <taxon>Bacteria</taxon>
        <taxon>Bacillati</taxon>
        <taxon>Bacillota</taxon>
        <taxon>Bacilli</taxon>
        <taxon>Bacillales</taxon>
        <taxon>Bacillaceae</taxon>
        <taxon>Oceanobacillus</taxon>
    </lineage>
</organism>
<gene>
    <name evidence="2" type="ORF">OPHB3_0100</name>
</gene>
<proteinExistence type="predicted"/>
<dbReference type="AlphaFoldDB" id="A0A0U9H7U0"/>
<dbReference type="Pfam" id="PF12867">
    <property type="entry name" value="DinB_2"/>
    <property type="match status" value="1"/>
</dbReference>
<evidence type="ECO:0000313" key="2">
    <source>
        <dbReference type="EMBL" id="GAQ16184.1"/>
    </source>
</evidence>
<feature type="domain" description="DinB-like" evidence="1">
    <location>
        <begin position="11"/>
        <end position="155"/>
    </location>
</feature>
<reference evidence="2 3" key="2">
    <citation type="journal article" date="2016" name="Genome Announc.">
        <title>Draft Genome Sequence of Oceanobacillus picturae Heshi-B3, Isolated from Fermented Rice Bran in a Traditional Japanese Seafood Dish.</title>
        <authorList>
            <person name="Akuzawa S."/>
            <person name="Nagaoka J."/>
            <person name="Kanekatsu M."/>
            <person name="Kanesaki Y."/>
            <person name="Suzuki T."/>
        </authorList>
    </citation>
    <scope>NUCLEOTIDE SEQUENCE [LARGE SCALE GENOMIC DNA]</scope>
    <source>
        <strain evidence="2 3">Heshi-B3</strain>
    </source>
</reference>